<protein>
    <submittedName>
        <fullName evidence="2">Uncharacterized protein</fullName>
    </submittedName>
</protein>
<keyword evidence="3" id="KW-1185">Reference proteome</keyword>
<evidence type="ECO:0000313" key="3">
    <source>
        <dbReference type="Proteomes" id="UP000321175"/>
    </source>
</evidence>
<reference evidence="2 3" key="1">
    <citation type="submission" date="2019-07" db="EMBL/GenBank/DDBJ databases">
        <title>Whole genome shotgun sequence of Enterococcus mundtii NBRC 100490.</title>
        <authorList>
            <person name="Hosoyama A."/>
            <person name="Uohara A."/>
            <person name="Ohji S."/>
            <person name="Ichikawa N."/>
        </authorList>
    </citation>
    <scope>NUCLEOTIDE SEQUENCE [LARGE SCALE GENOMIC DNA]</scope>
    <source>
        <strain evidence="2 3">NBRC 100490</strain>
    </source>
</reference>
<name>A0ABQ0VB88_ENTMU</name>
<accession>A0ABQ0VB88</accession>
<evidence type="ECO:0000256" key="1">
    <source>
        <dbReference type="SAM" id="Phobius"/>
    </source>
</evidence>
<keyword evidence="1" id="KW-0472">Membrane</keyword>
<organism evidence="2 3">
    <name type="scientific">Enterococcus mundtii</name>
    <dbReference type="NCBI Taxonomy" id="53346"/>
    <lineage>
        <taxon>Bacteria</taxon>
        <taxon>Bacillati</taxon>
        <taxon>Bacillota</taxon>
        <taxon>Bacilli</taxon>
        <taxon>Lactobacillales</taxon>
        <taxon>Enterococcaceae</taxon>
        <taxon>Enterococcus</taxon>
    </lineage>
</organism>
<comment type="caution">
    <text evidence="2">The sequence shown here is derived from an EMBL/GenBank/DDBJ whole genome shotgun (WGS) entry which is preliminary data.</text>
</comment>
<proteinExistence type="predicted"/>
<feature type="transmembrane region" description="Helical" evidence="1">
    <location>
        <begin position="7"/>
        <end position="29"/>
    </location>
</feature>
<gene>
    <name evidence="2" type="ORF">EMU01_08830</name>
</gene>
<evidence type="ECO:0000313" key="2">
    <source>
        <dbReference type="EMBL" id="GEL79739.1"/>
    </source>
</evidence>
<dbReference type="EMBL" id="BJWA01000004">
    <property type="protein sequence ID" value="GEL79739.1"/>
    <property type="molecule type" value="Genomic_DNA"/>
</dbReference>
<sequence>MKMIHCVKVLIVGIGLLIFYGIFTLVLPFLIQERLLFFLTVFILVSTIYNGKIYSTKKVKYKIIFDKDDR</sequence>
<dbReference type="Proteomes" id="UP000321175">
    <property type="component" value="Unassembled WGS sequence"/>
</dbReference>
<feature type="transmembrane region" description="Helical" evidence="1">
    <location>
        <begin position="35"/>
        <end position="54"/>
    </location>
</feature>
<keyword evidence="1" id="KW-1133">Transmembrane helix</keyword>
<keyword evidence="1" id="KW-0812">Transmembrane</keyword>